<feature type="region of interest" description="Disordered" evidence="1">
    <location>
        <begin position="665"/>
        <end position="712"/>
    </location>
</feature>
<evidence type="ECO:0000313" key="3">
    <source>
        <dbReference type="EMBL" id="KAF8894338.1"/>
    </source>
</evidence>
<dbReference type="EMBL" id="JADNYJ010000064">
    <property type="protein sequence ID" value="KAF8894338.1"/>
    <property type="molecule type" value="Genomic_DNA"/>
</dbReference>
<evidence type="ECO:0000259" key="2">
    <source>
        <dbReference type="Pfam" id="PF01936"/>
    </source>
</evidence>
<feature type="region of interest" description="Disordered" evidence="1">
    <location>
        <begin position="461"/>
        <end position="494"/>
    </location>
</feature>
<comment type="caution">
    <text evidence="3">The sequence shown here is derived from an EMBL/GenBank/DDBJ whole genome shotgun (WGS) entry which is preliminary data.</text>
</comment>
<feature type="compositionally biased region" description="Polar residues" evidence="1">
    <location>
        <begin position="784"/>
        <end position="793"/>
    </location>
</feature>
<proteinExistence type="predicted"/>
<dbReference type="CDD" id="cd10910">
    <property type="entry name" value="PIN_limkain_b1_N_like"/>
    <property type="match status" value="1"/>
</dbReference>
<dbReference type="Pfam" id="PF01936">
    <property type="entry name" value="NYN"/>
    <property type="match status" value="1"/>
</dbReference>
<feature type="non-terminal residue" evidence="3">
    <location>
        <position position="1005"/>
    </location>
</feature>
<dbReference type="PANTHER" id="PTHR14379">
    <property type="entry name" value="LIMKAIN B LKAP"/>
    <property type="match status" value="1"/>
</dbReference>
<accession>A0A9P5TLN1</accession>
<dbReference type="GO" id="GO:1905762">
    <property type="term" value="F:CCR4-NOT complex binding"/>
    <property type="evidence" value="ECO:0007669"/>
    <property type="project" value="TreeGrafter"/>
</dbReference>
<feature type="compositionally biased region" description="Low complexity" evidence="1">
    <location>
        <begin position="476"/>
        <end position="494"/>
    </location>
</feature>
<dbReference type="InterPro" id="IPR024768">
    <property type="entry name" value="Marf1"/>
</dbReference>
<protein>
    <submittedName>
        <fullName evidence="3">NYN domain-containing protein</fullName>
    </submittedName>
</protein>
<evidence type="ECO:0000256" key="1">
    <source>
        <dbReference type="SAM" id="MobiDB-lite"/>
    </source>
</evidence>
<feature type="region of interest" description="Disordered" evidence="1">
    <location>
        <begin position="371"/>
        <end position="408"/>
    </location>
</feature>
<feature type="compositionally biased region" description="Pro residues" evidence="1">
    <location>
        <begin position="742"/>
        <end position="752"/>
    </location>
</feature>
<dbReference type="Gene3D" id="3.40.50.1010">
    <property type="entry name" value="5'-nuclease"/>
    <property type="match status" value="1"/>
</dbReference>
<dbReference type="GO" id="GO:0005777">
    <property type="term" value="C:peroxisome"/>
    <property type="evidence" value="ECO:0007669"/>
    <property type="project" value="InterPro"/>
</dbReference>
<dbReference type="GO" id="GO:0004540">
    <property type="term" value="F:RNA nuclease activity"/>
    <property type="evidence" value="ECO:0007669"/>
    <property type="project" value="InterPro"/>
</dbReference>
<feature type="compositionally biased region" description="Low complexity" evidence="1">
    <location>
        <begin position="692"/>
        <end position="706"/>
    </location>
</feature>
<gene>
    <name evidence="3" type="ORF">CPB84DRAFT_1782829</name>
</gene>
<feature type="compositionally biased region" description="Polar residues" evidence="1">
    <location>
        <begin position="669"/>
        <end position="691"/>
    </location>
</feature>
<sequence>MYSLEDVAVFWDYENCPIPSNTSGYSIVDNIRSIARPYGSVKSFKAYLEISDQAQRSMALRSELQSSGVSLVDCPHNGRKDVADKMIIVDMFAHAIDTPAPSTVVLITGDRDFAYAVSTLRLRRYRVVLLTLSNAHASLTAQASICLDWTTHASNIPKQAALLTSQEKSRSSGMPNPQTGFPQVVHDATEDRLAPVLQSGQGSIDSISNFSRPIPESTSAGKTFISDTSFRKQPIDFPVDTLDILDDKSTTANHVDDQRELFIQPLLNQHILPDPSLEADPGSTSPSTLFLPSILTGSSSRTRTLPSSKISVEPIQPPLARVLETHPTDHMPTQIPPTLISIEPNPISIQRPMPNKNATLLLPLPRLPDIVSPSRPSAHPIARQTSGDSNSSYSTSPQQVAVGQSTRGGGPIVPKFVFPSSLLYTPPSTKDGDLDVVFTTAAEYDNNTRGLVPGLEFELPASQTSSQPISPRSKTSEFGSISSSSPFTNSDSSSAIISSNSTVPEVFRILVECLQYHFSKGNPRPLRGVVALQISNDRGAYAKAGVTNFGQYVTLAEEQGIIELGGAEAWISLRPDWCNTSTSAAAEVEDGSPPSVSDEMTLLTSQRNTIEFSQSHTSISCPSSPLYHPSVVSSDADSDSNLALTTSISLPVDSSLEVEEPIVEHHGSSAETVPLSATETPLQPVTSSIPTSLNSDSSPNASSSLPVDECTNGDSGTAFATLLITEPQPAPSVTKSDIEVPKNPPTETPPLPNILIDPLTISLGENHAVLSSPVDPPSKIGDSATDTSSVTPVQAKSVSLPNVVLRPPPSVTTTAPSPQIVKGSSSSGISFSAVVKGSASVPQVPSPIMQPQPALSIPAVFKPLIECLQAHKLKGYERPLRSTVSYELYRDGSIFMRAGVGKFSQYAALAERSGVIELGGTEGHAWISLKPNLSDSPSSQPEVPEIFKVLVQCLQAHRSKGIYCPTRSELSIQVNKNGTTYRKAGVTKFKYYVALAEKAGIVELG</sequence>
<dbReference type="Proteomes" id="UP000724874">
    <property type="component" value="Unassembled WGS sequence"/>
</dbReference>
<feature type="domain" description="NYN" evidence="2">
    <location>
        <begin position="7"/>
        <end position="143"/>
    </location>
</feature>
<dbReference type="AlphaFoldDB" id="A0A9P5TLN1"/>
<feature type="compositionally biased region" description="Polar residues" evidence="1">
    <location>
        <begin position="461"/>
        <end position="472"/>
    </location>
</feature>
<organism evidence="3 4">
    <name type="scientific">Gymnopilus junonius</name>
    <name type="common">Spectacular rustgill mushroom</name>
    <name type="synonym">Gymnopilus spectabilis subsp. junonius</name>
    <dbReference type="NCBI Taxonomy" id="109634"/>
    <lineage>
        <taxon>Eukaryota</taxon>
        <taxon>Fungi</taxon>
        <taxon>Dikarya</taxon>
        <taxon>Basidiomycota</taxon>
        <taxon>Agaricomycotina</taxon>
        <taxon>Agaricomycetes</taxon>
        <taxon>Agaricomycetidae</taxon>
        <taxon>Agaricales</taxon>
        <taxon>Agaricineae</taxon>
        <taxon>Hymenogastraceae</taxon>
        <taxon>Gymnopilus</taxon>
    </lineage>
</organism>
<dbReference type="InterPro" id="IPR021139">
    <property type="entry name" value="NYN"/>
</dbReference>
<dbReference type="GO" id="GO:0010468">
    <property type="term" value="P:regulation of gene expression"/>
    <property type="evidence" value="ECO:0007669"/>
    <property type="project" value="InterPro"/>
</dbReference>
<keyword evidence="4" id="KW-1185">Reference proteome</keyword>
<reference evidence="3" key="1">
    <citation type="submission" date="2020-11" db="EMBL/GenBank/DDBJ databases">
        <authorList>
            <consortium name="DOE Joint Genome Institute"/>
            <person name="Ahrendt S."/>
            <person name="Riley R."/>
            <person name="Andreopoulos W."/>
            <person name="LaButti K."/>
            <person name="Pangilinan J."/>
            <person name="Ruiz-duenas F.J."/>
            <person name="Barrasa J.M."/>
            <person name="Sanchez-Garcia M."/>
            <person name="Camarero S."/>
            <person name="Miyauchi S."/>
            <person name="Serrano A."/>
            <person name="Linde D."/>
            <person name="Babiker R."/>
            <person name="Drula E."/>
            <person name="Ayuso-Fernandez I."/>
            <person name="Pacheco R."/>
            <person name="Padilla G."/>
            <person name="Ferreira P."/>
            <person name="Barriuso J."/>
            <person name="Kellner H."/>
            <person name="Castanera R."/>
            <person name="Alfaro M."/>
            <person name="Ramirez L."/>
            <person name="Pisabarro A.G."/>
            <person name="Kuo A."/>
            <person name="Tritt A."/>
            <person name="Lipzen A."/>
            <person name="He G."/>
            <person name="Yan M."/>
            <person name="Ng V."/>
            <person name="Cullen D."/>
            <person name="Martin F."/>
            <person name="Rosso M.-N."/>
            <person name="Henrissat B."/>
            <person name="Hibbett D."/>
            <person name="Martinez A.T."/>
            <person name="Grigoriev I.V."/>
        </authorList>
    </citation>
    <scope>NUCLEOTIDE SEQUENCE</scope>
    <source>
        <strain evidence="3">AH 44721</strain>
    </source>
</reference>
<feature type="region of interest" description="Disordered" evidence="1">
    <location>
        <begin position="772"/>
        <end position="793"/>
    </location>
</feature>
<name>A0A9P5TLN1_GYMJU</name>
<feature type="region of interest" description="Disordered" evidence="1">
    <location>
        <begin position="728"/>
        <end position="753"/>
    </location>
</feature>
<dbReference type="PANTHER" id="PTHR14379:SF3">
    <property type="entry name" value="MEIOSIS REGULATOR AND MRNA STABILITY FACTOR 1"/>
    <property type="match status" value="1"/>
</dbReference>
<feature type="compositionally biased region" description="Low complexity" evidence="1">
    <location>
        <begin position="386"/>
        <end position="396"/>
    </location>
</feature>
<evidence type="ECO:0000313" key="4">
    <source>
        <dbReference type="Proteomes" id="UP000724874"/>
    </source>
</evidence>
<dbReference type="OrthoDB" id="549353at2759"/>